<name>A0ABN9U3L9_9DINO</name>
<evidence type="ECO:0000313" key="2">
    <source>
        <dbReference type="EMBL" id="CAK0853428.1"/>
    </source>
</evidence>
<protein>
    <submittedName>
        <fullName evidence="2">Uncharacterized protein</fullName>
    </submittedName>
</protein>
<feature type="region of interest" description="Disordered" evidence="1">
    <location>
        <begin position="110"/>
        <end position="145"/>
    </location>
</feature>
<dbReference type="EMBL" id="CAUYUJ010015394">
    <property type="protein sequence ID" value="CAK0853428.1"/>
    <property type="molecule type" value="Genomic_DNA"/>
</dbReference>
<gene>
    <name evidence="2" type="ORF">PCOR1329_LOCUS44902</name>
</gene>
<evidence type="ECO:0000313" key="3">
    <source>
        <dbReference type="Proteomes" id="UP001189429"/>
    </source>
</evidence>
<keyword evidence="3" id="KW-1185">Reference proteome</keyword>
<proteinExistence type="predicted"/>
<organism evidence="2 3">
    <name type="scientific">Prorocentrum cordatum</name>
    <dbReference type="NCBI Taxonomy" id="2364126"/>
    <lineage>
        <taxon>Eukaryota</taxon>
        <taxon>Sar</taxon>
        <taxon>Alveolata</taxon>
        <taxon>Dinophyceae</taxon>
        <taxon>Prorocentrales</taxon>
        <taxon>Prorocentraceae</taxon>
        <taxon>Prorocentrum</taxon>
    </lineage>
</organism>
<dbReference type="Proteomes" id="UP001189429">
    <property type="component" value="Unassembled WGS sequence"/>
</dbReference>
<accession>A0ABN9U3L9</accession>
<sequence>MSLASNCGGQIIDHVPEVDFNLFHWHAVQGRKSTGACLSDVSNRVVLQGCARALAILARFKEAGLKVQGVDTLLTYQSSEAFQDSPFVHIYLAAQGTQCIQSAAAAEQGRRSMAASAAPPEEEAPLAPGRGPQLQSPRGRGRTRRALAAAGLAAAAGAFVAASSHTSKPIACRHR</sequence>
<comment type="caution">
    <text evidence="2">The sequence shown here is derived from an EMBL/GenBank/DDBJ whole genome shotgun (WGS) entry which is preliminary data.</text>
</comment>
<reference evidence="2" key="1">
    <citation type="submission" date="2023-10" db="EMBL/GenBank/DDBJ databases">
        <authorList>
            <person name="Chen Y."/>
            <person name="Shah S."/>
            <person name="Dougan E. K."/>
            <person name="Thang M."/>
            <person name="Chan C."/>
        </authorList>
    </citation>
    <scope>NUCLEOTIDE SEQUENCE [LARGE SCALE GENOMIC DNA]</scope>
</reference>
<evidence type="ECO:0000256" key="1">
    <source>
        <dbReference type="SAM" id="MobiDB-lite"/>
    </source>
</evidence>